<keyword evidence="5 17" id="KW-0813">Transport</keyword>
<feature type="transmembrane region" description="Helical" evidence="17">
    <location>
        <begin position="550"/>
        <end position="566"/>
    </location>
</feature>
<keyword evidence="11 17" id="KW-1133">Transmembrane helix</keyword>
<dbReference type="GO" id="GO:0042773">
    <property type="term" value="P:ATP synthesis coupled electron transport"/>
    <property type="evidence" value="ECO:0007669"/>
    <property type="project" value="InterPro"/>
</dbReference>
<dbReference type="GO" id="GO:0015990">
    <property type="term" value="P:electron transport coupled proton transport"/>
    <property type="evidence" value="ECO:0007669"/>
    <property type="project" value="TreeGrafter"/>
</dbReference>
<keyword evidence="9" id="KW-1278">Translocase</keyword>
<feature type="transmembrane region" description="Helical" evidence="17">
    <location>
        <begin position="217"/>
        <end position="235"/>
    </location>
</feature>
<comment type="function">
    <text evidence="17">Core subunit of the mitochondrial membrane respiratory chain NADH dehydrogenase (Complex I) which catalyzes electron transfer from NADH through the respiratory chain, using ubiquinone as an electron acceptor. Essential for the catalytic activity and assembly of complex I.</text>
</comment>
<feature type="transmembrane region" description="Helical" evidence="17">
    <location>
        <begin position="241"/>
        <end position="264"/>
    </location>
</feature>
<feature type="transmembrane region" description="Helical" evidence="17">
    <location>
        <begin position="52"/>
        <end position="77"/>
    </location>
</feature>
<keyword evidence="15 17" id="KW-0472">Membrane</keyword>
<dbReference type="PRINTS" id="PR01434">
    <property type="entry name" value="NADHDHGNASE5"/>
</dbReference>
<protein>
    <recommendedName>
        <fullName evidence="4 17">NADH-ubiquinone oxidoreductase chain 5</fullName>
        <ecNumber evidence="3 17">7.1.1.2</ecNumber>
    </recommendedName>
</protein>
<feature type="transmembrane region" description="Helical" evidence="17">
    <location>
        <begin position="329"/>
        <end position="356"/>
    </location>
</feature>
<feature type="transmembrane region" description="Helical" evidence="17">
    <location>
        <begin position="114"/>
        <end position="133"/>
    </location>
</feature>
<dbReference type="InterPro" id="IPR001516">
    <property type="entry name" value="Proton_antipo_N"/>
</dbReference>
<sequence>MVSAFLLITYYLGFMLLGLGVSSVITSVFYFFEAKILFIEWEIYEFNGVSIIGTALFDWMSLSFSGVVMIISSMVLIYSTLYMMGDKNLVRFILMVYLFVLSMIFMIISPNLIMILLGWDGLGLVSYCLVIYYQNVKSSNAGMITILSNRVGDVAILLGISWMLNFGSWSFFYLQFMFNNSSVLVLTGLVILAAMTKSAQMPFSAWLPAAMAAPTPVSALVHSSTLVTAGVYLLIRFNYLLGLNSFIFYVGVLTMFMSGLGANFETDLKKIIALSTLSQLGLMMMTISMGFSEFSFFHLLTHAMFKSLLFLCAGVFIHSMGDTQDIRLMGGLAVSCPVTSFYFACASMALCGAPFLSGFYSKDLILELHFLGFSNLAMNFIIFMATMFTLSYSVRLAYYIFFNNLSGRGVLNLGEEVGMVVPMSVLMVLSVSAGGFMGAFYFPVTFIYLPLGFKVSVLGGLAGVFLGLTYCLNLKSLKFLGPTSSAGFYSGSMWFLPYLSSILFMPIFKLGEGFMKSMDQGWLEYFGGKGAILILSSGGSRLDLSNLVNLKYYIFMFFMVLVFLAFI</sequence>
<feature type="transmembrane region" description="Helical" evidence="17">
    <location>
        <begin position="154"/>
        <end position="172"/>
    </location>
</feature>
<feature type="transmembrane region" description="Helical" evidence="17">
    <location>
        <begin position="423"/>
        <end position="449"/>
    </location>
</feature>
<proteinExistence type="inferred from homology"/>
<evidence type="ECO:0000313" key="21">
    <source>
        <dbReference type="EMBL" id="UBI43116.1"/>
    </source>
</evidence>
<evidence type="ECO:0000256" key="12">
    <source>
        <dbReference type="ARBA" id="ARBA00023027"/>
    </source>
</evidence>
<evidence type="ECO:0000256" key="17">
    <source>
        <dbReference type="RuleBase" id="RU003404"/>
    </source>
</evidence>
<evidence type="ECO:0000256" key="7">
    <source>
        <dbReference type="ARBA" id="ARBA00022692"/>
    </source>
</evidence>
<dbReference type="InterPro" id="IPR003945">
    <property type="entry name" value="NU5C-like"/>
</dbReference>
<evidence type="ECO:0000256" key="8">
    <source>
        <dbReference type="ARBA" id="ARBA00022792"/>
    </source>
</evidence>
<evidence type="ECO:0000256" key="14">
    <source>
        <dbReference type="ARBA" id="ARBA00023128"/>
    </source>
</evidence>
<comment type="similarity">
    <text evidence="17">Belongs to the complex I subunit 5 family.</text>
</comment>
<keyword evidence="13 17" id="KW-0830">Ubiquinone</keyword>
<comment type="catalytic activity">
    <reaction evidence="16 17">
        <text>a ubiquinone + NADH + 5 H(+)(in) = a ubiquinol + NAD(+) + 4 H(+)(out)</text>
        <dbReference type="Rhea" id="RHEA:29091"/>
        <dbReference type="Rhea" id="RHEA-COMP:9565"/>
        <dbReference type="Rhea" id="RHEA-COMP:9566"/>
        <dbReference type="ChEBI" id="CHEBI:15378"/>
        <dbReference type="ChEBI" id="CHEBI:16389"/>
        <dbReference type="ChEBI" id="CHEBI:17976"/>
        <dbReference type="ChEBI" id="CHEBI:57540"/>
        <dbReference type="ChEBI" id="CHEBI:57945"/>
        <dbReference type="EC" id="7.1.1.2"/>
    </reaction>
</comment>
<dbReference type="PANTHER" id="PTHR42829">
    <property type="entry name" value="NADH-UBIQUINONE OXIDOREDUCTASE CHAIN 5"/>
    <property type="match status" value="1"/>
</dbReference>
<dbReference type="GO" id="GO:0003954">
    <property type="term" value="F:NADH dehydrogenase activity"/>
    <property type="evidence" value="ECO:0007669"/>
    <property type="project" value="TreeGrafter"/>
</dbReference>
<evidence type="ECO:0000259" key="20">
    <source>
        <dbReference type="Pfam" id="PF06455"/>
    </source>
</evidence>
<evidence type="ECO:0000256" key="15">
    <source>
        <dbReference type="ARBA" id="ARBA00023136"/>
    </source>
</evidence>
<evidence type="ECO:0000259" key="18">
    <source>
        <dbReference type="Pfam" id="PF00361"/>
    </source>
</evidence>
<evidence type="ECO:0000256" key="2">
    <source>
        <dbReference type="ARBA" id="ARBA00004448"/>
    </source>
</evidence>
<name>A0A8K1HH70_9HEXA</name>
<comment type="subcellular location">
    <subcellularLocation>
        <location evidence="2">Mitochondrion inner membrane</location>
        <topology evidence="2">Multi-pass membrane protein</topology>
    </subcellularLocation>
</comment>
<keyword evidence="14 17" id="KW-0496">Mitochondrion</keyword>
<evidence type="ECO:0000256" key="16">
    <source>
        <dbReference type="ARBA" id="ARBA00049551"/>
    </source>
</evidence>
<evidence type="ECO:0000256" key="5">
    <source>
        <dbReference type="ARBA" id="ARBA00022448"/>
    </source>
</evidence>
<accession>A0A8K1HH70</accession>
<keyword evidence="10" id="KW-0249">Electron transport</keyword>
<feature type="domain" description="NADH:quinone oxidoreductase/Mrp antiporter transmembrane" evidence="18">
    <location>
        <begin position="109"/>
        <end position="388"/>
    </location>
</feature>
<comment type="function">
    <text evidence="1">Core subunit of the mitochondrial membrane respiratory chain NADH dehydrogenase (Complex I) that is believed to belong to the minimal assembly required for catalysis. Complex I functions in the transfer of electrons from NADH to the respiratory chain. The immediate electron acceptor for the enzyme is believed to be ubiquinone.</text>
</comment>
<dbReference type="Pfam" id="PF00662">
    <property type="entry name" value="Proton_antipo_N"/>
    <property type="match status" value="1"/>
</dbReference>
<feature type="domain" description="NADH-Ubiquinone oxidoreductase (complex I) chain 5 N-terminal" evidence="19">
    <location>
        <begin position="54"/>
        <end position="92"/>
    </location>
</feature>
<keyword evidence="8" id="KW-0999">Mitochondrion inner membrane</keyword>
<feature type="domain" description="NADH dehydrogenase subunit 5 C-terminal" evidence="20">
    <location>
        <begin position="392"/>
        <end position="566"/>
    </location>
</feature>
<keyword evidence="12 17" id="KW-0520">NAD</keyword>
<keyword evidence="7 17" id="KW-0812">Transmembrane</keyword>
<feature type="transmembrane region" description="Helical" evidence="17">
    <location>
        <begin position="455"/>
        <end position="474"/>
    </location>
</feature>
<feature type="transmembrane region" description="Helical" evidence="17">
    <location>
        <begin position="486"/>
        <end position="508"/>
    </location>
</feature>
<dbReference type="AlphaFoldDB" id="A0A8K1HH70"/>
<dbReference type="EC" id="7.1.1.2" evidence="3 17"/>
<feature type="transmembrane region" description="Helical" evidence="17">
    <location>
        <begin position="89"/>
        <end position="108"/>
    </location>
</feature>
<dbReference type="InterPro" id="IPR001750">
    <property type="entry name" value="ND/Mrp_TM"/>
</dbReference>
<evidence type="ECO:0000256" key="10">
    <source>
        <dbReference type="ARBA" id="ARBA00022982"/>
    </source>
</evidence>
<dbReference type="Pfam" id="PF00361">
    <property type="entry name" value="Proton_antipo_M"/>
    <property type="match status" value="1"/>
</dbReference>
<geneLocation type="mitochondrion" evidence="21"/>
<feature type="transmembrane region" description="Helical" evidence="17">
    <location>
        <begin position="297"/>
        <end position="317"/>
    </location>
</feature>
<evidence type="ECO:0000256" key="9">
    <source>
        <dbReference type="ARBA" id="ARBA00022967"/>
    </source>
</evidence>
<evidence type="ECO:0000259" key="19">
    <source>
        <dbReference type="Pfam" id="PF00662"/>
    </source>
</evidence>
<evidence type="ECO:0000256" key="13">
    <source>
        <dbReference type="ARBA" id="ARBA00023075"/>
    </source>
</evidence>
<evidence type="ECO:0000256" key="4">
    <source>
        <dbReference type="ARBA" id="ARBA00021096"/>
    </source>
</evidence>
<dbReference type="Pfam" id="PF06455">
    <property type="entry name" value="NADH5_C"/>
    <property type="match status" value="1"/>
</dbReference>
<dbReference type="GO" id="GO:0005743">
    <property type="term" value="C:mitochondrial inner membrane"/>
    <property type="evidence" value="ECO:0007669"/>
    <property type="project" value="UniProtKB-SubCell"/>
</dbReference>
<keyword evidence="6" id="KW-0679">Respiratory chain</keyword>
<feature type="transmembrane region" description="Helical" evidence="17">
    <location>
        <begin position="376"/>
        <end position="402"/>
    </location>
</feature>
<dbReference type="EMBL" id="MW874475">
    <property type="protein sequence ID" value="UBI43116.1"/>
    <property type="molecule type" value="Genomic_DNA"/>
</dbReference>
<evidence type="ECO:0000256" key="3">
    <source>
        <dbReference type="ARBA" id="ARBA00012944"/>
    </source>
</evidence>
<reference evidence="21" key="1">
    <citation type="submission" date="2021-04" db="EMBL/GenBank/DDBJ databases">
        <title>The complete mitochondrial genome of Proisotoma minuta (Collembola: Proisotominae).</title>
        <authorList>
            <person name="Meng W."/>
            <person name="Lian M.X."/>
        </authorList>
    </citation>
    <scope>NUCLEOTIDE SEQUENCE</scope>
</reference>
<evidence type="ECO:0000256" key="11">
    <source>
        <dbReference type="ARBA" id="ARBA00022989"/>
    </source>
</evidence>
<gene>
    <name evidence="21" type="primary">nad5</name>
</gene>
<evidence type="ECO:0000256" key="6">
    <source>
        <dbReference type="ARBA" id="ARBA00022660"/>
    </source>
</evidence>
<feature type="transmembrane region" description="Helical" evidence="17">
    <location>
        <begin position="7"/>
        <end position="32"/>
    </location>
</feature>
<dbReference type="PANTHER" id="PTHR42829:SF2">
    <property type="entry name" value="NADH-UBIQUINONE OXIDOREDUCTASE CHAIN 5"/>
    <property type="match status" value="1"/>
</dbReference>
<organism evidence="21">
    <name type="scientific">Proisotoma minuta</name>
    <dbReference type="NCBI Taxonomy" id="301521"/>
    <lineage>
        <taxon>Eukaryota</taxon>
        <taxon>Metazoa</taxon>
        <taxon>Ecdysozoa</taxon>
        <taxon>Arthropoda</taxon>
        <taxon>Hexapoda</taxon>
        <taxon>Collembola</taxon>
        <taxon>Entomobryomorpha</taxon>
        <taxon>Isotomoidea</taxon>
        <taxon>Isotomidae</taxon>
        <taxon>Proisotominae</taxon>
        <taxon>Proisotoma</taxon>
    </lineage>
</organism>
<evidence type="ECO:0000256" key="1">
    <source>
        <dbReference type="ARBA" id="ARBA00003257"/>
    </source>
</evidence>
<dbReference type="InterPro" id="IPR010934">
    <property type="entry name" value="NADH_DH_su5_C"/>
</dbReference>
<dbReference type="GO" id="GO:0008137">
    <property type="term" value="F:NADH dehydrogenase (ubiquinone) activity"/>
    <property type="evidence" value="ECO:0007669"/>
    <property type="project" value="UniProtKB-EC"/>
</dbReference>